<sequence length="189" mass="21160">MNKKEFLNTLYNNLRIEPEAKKEIMYDYEEHFDVGIRNGKSEEEISKELGDPRKIAKQYTASERLEKAKKEPNVSNIFSAVIAALALGFFNLVFVLGFSIAIAGILFTLVMVSGGITVTGGMLLISPIMKHLPYVTVPNLPYLDSFLLGMIFVSGGILAVKGSVFLNKKFYIMMYNYTKKNIEIVTGKN</sequence>
<accession>A0ABP3UMB7</accession>
<dbReference type="EMBL" id="BAAACG010000008">
    <property type="protein sequence ID" value="GAA0738616.1"/>
    <property type="molecule type" value="Genomic_DNA"/>
</dbReference>
<keyword evidence="1" id="KW-0812">Transmembrane</keyword>
<protein>
    <submittedName>
        <fullName evidence="2">DUF1700 domain-containing protein</fullName>
    </submittedName>
</protein>
<feature type="transmembrane region" description="Helical" evidence="1">
    <location>
        <begin position="145"/>
        <end position="166"/>
    </location>
</feature>
<comment type="caution">
    <text evidence="2">The sequence shown here is derived from an EMBL/GenBank/DDBJ whole genome shotgun (WGS) entry which is preliminary data.</text>
</comment>
<reference evidence="3" key="1">
    <citation type="journal article" date="2019" name="Int. J. Syst. Evol. Microbiol.">
        <title>The Global Catalogue of Microorganisms (GCM) 10K type strain sequencing project: providing services to taxonomists for standard genome sequencing and annotation.</title>
        <authorList>
            <consortium name="The Broad Institute Genomics Platform"/>
            <consortium name="The Broad Institute Genome Sequencing Center for Infectious Disease"/>
            <person name="Wu L."/>
            <person name="Ma J."/>
        </authorList>
    </citation>
    <scope>NUCLEOTIDE SEQUENCE [LARGE SCALE GENOMIC DNA]</scope>
    <source>
        <strain evidence="3">JCM 1407</strain>
    </source>
</reference>
<evidence type="ECO:0000256" key="1">
    <source>
        <dbReference type="SAM" id="Phobius"/>
    </source>
</evidence>
<gene>
    <name evidence="2" type="ORF">GCM10008906_16210</name>
</gene>
<keyword evidence="1" id="KW-1133">Transmembrane helix</keyword>
<proteinExistence type="predicted"/>
<evidence type="ECO:0000313" key="2">
    <source>
        <dbReference type="EMBL" id="GAA0738616.1"/>
    </source>
</evidence>
<feature type="transmembrane region" description="Helical" evidence="1">
    <location>
        <begin position="77"/>
        <end position="98"/>
    </location>
</feature>
<dbReference type="Proteomes" id="UP001501510">
    <property type="component" value="Unassembled WGS sequence"/>
</dbReference>
<dbReference type="RefSeq" id="WP_343760608.1">
    <property type="nucleotide sequence ID" value="NZ_BAAACG010000008.1"/>
</dbReference>
<keyword evidence="3" id="KW-1185">Reference proteome</keyword>
<name>A0ABP3UMB7_9CLOT</name>
<organism evidence="2 3">
    <name type="scientific">Clostridium oceanicum</name>
    <dbReference type="NCBI Taxonomy" id="1543"/>
    <lineage>
        <taxon>Bacteria</taxon>
        <taxon>Bacillati</taxon>
        <taxon>Bacillota</taxon>
        <taxon>Clostridia</taxon>
        <taxon>Eubacteriales</taxon>
        <taxon>Clostridiaceae</taxon>
        <taxon>Clostridium</taxon>
    </lineage>
</organism>
<dbReference type="Pfam" id="PF22564">
    <property type="entry name" value="HAAS"/>
    <property type="match status" value="1"/>
</dbReference>
<keyword evidence="1" id="KW-0472">Membrane</keyword>
<feature type="transmembrane region" description="Helical" evidence="1">
    <location>
        <begin position="105"/>
        <end position="125"/>
    </location>
</feature>
<evidence type="ECO:0000313" key="3">
    <source>
        <dbReference type="Proteomes" id="UP001501510"/>
    </source>
</evidence>